<dbReference type="InterPro" id="IPR036844">
    <property type="entry name" value="Hint_dom_sf"/>
</dbReference>
<dbReference type="EnsemblBacteria" id="ABF90009">
    <property type="protein sequence ID" value="ABF90009"/>
    <property type="gene ID" value="MXAN_5444"/>
</dbReference>
<name>Q1D187_MYXXD</name>
<evidence type="ECO:0000256" key="1">
    <source>
        <dbReference type="SAM" id="SignalP"/>
    </source>
</evidence>
<sequence>MSAAPHHSQRPNKGPTMKKNLLIAIAVTAAALSSTAFAQLETRCFQDDQLLTRELAAGRNAWARKCGLITAEREVYLNEYAEYQVFTNGCYSYPAVPAGSSCRFHVPANESANCIAGLTRLGTCVAGCFTPSQRVDFGGRQLPVPDAYAAGTTHVTALTADAQLGALTFGDQAIRSFVAGDTQEDIFLLQSSDGRNLEVTSEHPMLLADGTMVKAHTLQEGDMLLGSNGLTLFLSRVTVFNFKGQVWNVRPASLNKTENVMSAEGFLTGSVRFQNEWAADAYRLSIREDVDVSGL</sequence>
<feature type="signal peptide" evidence="1">
    <location>
        <begin position="1"/>
        <end position="38"/>
    </location>
</feature>
<keyword evidence="3" id="KW-1185">Reference proteome</keyword>
<keyword evidence="1" id="KW-0732">Signal</keyword>
<proteinExistence type="predicted"/>
<dbReference type="EMBL" id="CP000113">
    <property type="protein sequence ID" value="ABF90009.1"/>
    <property type="molecule type" value="Genomic_DNA"/>
</dbReference>
<evidence type="ECO:0000313" key="2">
    <source>
        <dbReference type="EMBL" id="ABF90009.1"/>
    </source>
</evidence>
<gene>
    <name evidence="2" type="ordered locus">MXAN_5444</name>
</gene>
<organism evidence="2 3">
    <name type="scientific">Myxococcus xanthus (strain DK1622)</name>
    <dbReference type="NCBI Taxonomy" id="246197"/>
    <lineage>
        <taxon>Bacteria</taxon>
        <taxon>Pseudomonadati</taxon>
        <taxon>Myxococcota</taxon>
        <taxon>Myxococcia</taxon>
        <taxon>Myxococcales</taxon>
        <taxon>Cystobacterineae</taxon>
        <taxon>Myxococcaceae</taxon>
        <taxon>Myxococcus</taxon>
    </lineage>
</organism>
<dbReference type="HOGENOM" id="CLU_942787_0_0_7"/>
<dbReference type="KEGG" id="mxa:MXAN_5444"/>
<dbReference type="AlphaFoldDB" id="Q1D187"/>
<accession>Q1D187</accession>
<protein>
    <recommendedName>
        <fullName evidence="4">Hint domain-containing protein</fullName>
    </recommendedName>
</protein>
<dbReference type="SUPFAM" id="SSF51294">
    <property type="entry name" value="Hedgehog/intein (Hint) domain"/>
    <property type="match status" value="1"/>
</dbReference>
<dbReference type="Proteomes" id="UP000002402">
    <property type="component" value="Chromosome"/>
</dbReference>
<evidence type="ECO:0000313" key="3">
    <source>
        <dbReference type="Proteomes" id="UP000002402"/>
    </source>
</evidence>
<dbReference type="STRING" id="246197.MXAN_5444"/>
<feature type="chain" id="PRO_5004188006" description="Hint domain-containing protein" evidence="1">
    <location>
        <begin position="39"/>
        <end position="295"/>
    </location>
</feature>
<evidence type="ECO:0008006" key="4">
    <source>
        <dbReference type="Google" id="ProtNLM"/>
    </source>
</evidence>
<reference evidence="2 3" key="1">
    <citation type="journal article" date="2006" name="Proc. Natl. Acad. Sci. U.S.A.">
        <title>Evolution of sensory complexity recorded in a myxobacterial genome.</title>
        <authorList>
            <person name="Goldman B.S."/>
            <person name="Nierman W.C."/>
            <person name="Kaiser D."/>
            <person name="Slater S.C."/>
            <person name="Durkin A.S."/>
            <person name="Eisen J.A."/>
            <person name="Ronning C.M."/>
            <person name="Barbazuk W.B."/>
            <person name="Blanchard M."/>
            <person name="Field C."/>
            <person name="Halling C."/>
            <person name="Hinkle G."/>
            <person name="Iartchuk O."/>
            <person name="Kim H.S."/>
            <person name="Mackenzie C."/>
            <person name="Madupu R."/>
            <person name="Miller N."/>
            <person name="Shvartsbeyn A."/>
            <person name="Sullivan S.A."/>
            <person name="Vaudin M."/>
            <person name="Wiegand R."/>
            <person name="Kaplan H.B."/>
        </authorList>
    </citation>
    <scope>NUCLEOTIDE SEQUENCE [LARGE SCALE GENOMIC DNA]</scope>
    <source>
        <strain evidence="3">DK1622</strain>
    </source>
</reference>
<dbReference type="eggNOG" id="COG1372">
    <property type="taxonomic scope" value="Bacteria"/>
</dbReference>
<dbReference type="Gene3D" id="2.170.16.10">
    <property type="entry name" value="Hedgehog/Intein (Hint) domain"/>
    <property type="match status" value="1"/>
</dbReference>